<dbReference type="AlphaFoldDB" id="A0A0K2V4Y3"/>
<accession>A0A0K2V4Y3</accession>
<sequence>MQPNFNGIRLPIYSCV</sequence>
<reference evidence="1" key="1">
    <citation type="submission" date="2014-05" db="EMBL/GenBank/DDBJ databases">
        <authorList>
            <person name="Chronopoulou M."/>
        </authorList>
    </citation>
    <scope>NUCLEOTIDE SEQUENCE</scope>
    <source>
        <tissue evidence="1">Whole organism</tissue>
    </source>
</reference>
<protein>
    <submittedName>
        <fullName evidence="1">Uncharacterized protein</fullName>
    </submittedName>
</protein>
<organism evidence="1">
    <name type="scientific">Lepeophtheirus salmonis</name>
    <name type="common">Salmon louse</name>
    <name type="synonym">Caligus salmonis</name>
    <dbReference type="NCBI Taxonomy" id="72036"/>
    <lineage>
        <taxon>Eukaryota</taxon>
        <taxon>Metazoa</taxon>
        <taxon>Ecdysozoa</taxon>
        <taxon>Arthropoda</taxon>
        <taxon>Crustacea</taxon>
        <taxon>Multicrustacea</taxon>
        <taxon>Hexanauplia</taxon>
        <taxon>Copepoda</taxon>
        <taxon>Siphonostomatoida</taxon>
        <taxon>Caligidae</taxon>
        <taxon>Lepeophtheirus</taxon>
    </lineage>
</organism>
<name>A0A0K2V4Y3_LEPSM</name>
<evidence type="ECO:0000313" key="1">
    <source>
        <dbReference type="EMBL" id="CDW45549.1"/>
    </source>
</evidence>
<dbReference type="EMBL" id="HACA01028188">
    <property type="protein sequence ID" value="CDW45549.1"/>
    <property type="molecule type" value="Transcribed_RNA"/>
</dbReference>
<proteinExistence type="predicted"/>